<dbReference type="OrthoDB" id="5512143at2"/>
<dbReference type="Pfam" id="PF04965">
    <property type="entry name" value="GPW_gp25"/>
    <property type="match status" value="1"/>
</dbReference>
<reference evidence="3 4" key="1">
    <citation type="submission" date="2014-04" db="EMBL/GenBank/DDBJ databases">
        <title>Genome assembly of Hyalangium minutum DSM 14724.</title>
        <authorList>
            <person name="Sharma G."/>
            <person name="Subramanian S."/>
        </authorList>
    </citation>
    <scope>NUCLEOTIDE SEQUENCE [LARGE SCALE GENOMIC DNA]</scope>
    <source>
        <strain evidence="3 4">DSM 14724</strain>
    </source>
</reference>
<evidence type="ECO:0000259" key="2">
    <source>
        <dbReference type="Pfam" id="PF04965"/>
    </source>
</evidence>
<dbReference type="InterPro" id="IPR007048">
    <property type="entry name" value="IraD/Gp25-like"/>
</dbReference>
<comment type="caution">
    <text evidence="3">The sequence shown here is derived from an EMBL/GenBank/DDBJ whole genome shotgun (WGS) entry which is preliminary data.</text>
</comment>
<accession>A0A085WCH9</accession>
<dbReference type="STRING" id="394096.DB31_1508"/>
<dbReference type="Proteomes" id="UP000028725">
    <property type="component" value="Unassembled WGS sequence"/>
</dbReference>
<name>A0A085WCH9_9BACT</name>
<sequence>MKRSFLDKFKGRSDERHGDRNSLDHVMRNIEAVLNTKEGFGYFRHDFGLGDYTASYGSRDLMKTLTQEMLEEISHHEPRLSGAKLELQGKDKDFVLHFLLTGVVNESPCRLRLRFNTLSGQVQVEQLP</sequence>
<evidence type="ECO:0000313" key="4">
    <source>
        <dbReference type="Proteomes" id="UP000028725"/>
    </source>
</evidence>
<evidence type="ECO:0000256" key="1">
    <source>
        <dbReference type="SAM" id="MobiDB-lite"/>
    </source>
</evidence>
<keyword evidence="4" id="KW-1185">Reference proteome</keyword>
<organism evidence="3 4">
    <name type="scientific">Hyalangium minutum</name>
    <dbReference type="NCBI Taxonomy" id="394096"/>
    <lineage>
        <taxon>Bacteria</taxon>
        <taxon>Pseudomonadati</taxon>
        <taxon>Myxococcota</taxon>
        <taxon>Myxococcia</taxon>
        <taxon>Myxococcales</taxon>
        <taxon>Cystobacterineae</taxon>
        <taxon>Archangiaceae</taxon>
        <taxon>Hyalangium</taxon>
    </lineage>
</organism>
<evidence type="ECO:0000313" key="3">
    <source>
        <dbReference type="EMBL" id="KFE65392.1"/>
    </source>
</evidence>
<proteinExistence type="predicted"/>
<dbReference type="SUPFAM" id="SSF160719">
    <property type="entry name" value="gpW/gp25-like"/>
    <property type="match status" value="1"/>
</dbReference>
<dbReference type="Gene3D" id="3.10.450.40">
    <property type="match status" value="1"/>
</dbReference>
<dbReference type="AlphaFoldDB" id="A0A085WCH9"/>
<feature type="domain" description="IraD/Gp25-like" evidence="2">
    <location>
        <begin position="23"/>
        <end position="106"/>
    </location>
</feature>
<protein>
    <recommendedName>
        <fullName evidence="2">IraD/Gp25-like domain-containing protein</fullName>
    </recommendedName>
</protein>
<feature type="region of interest" description="Disordered" evidence="1">
    <location>
        <begin position="1"/>
        <end position="20"/>
    </location>
</feature>
<gene>
    <name evidence="3" type="ORF">DB31_1508</name>
</gene>
<dbReference type="EMBL" id="JMCB01000012">
    <property type="protein sequence ID" value="KFE65392.1"/>
    <property type="molecule type" value="Genomic_DNA"/>
</dbReference>
<dbReference type="RefSeq" id="WP_044193215.1">
    <property type="nucleotide sequence ID" value="NZ_JMCB01000012.1"/>
</dbReference>